<name>A0AAQ3PZV2_9LILI</name>
<feature type="region of interest" description="Disordered" evidence="1">
    <location>
        <begin position="21"/>
        <end position="57"/>
    </location>
</feature>
<accession>A0AAQ3PZV2</accession>
<organism evidence="2 3">
    <name type="scientific">Canna indica</name>
    <name type="common">Indian-shot</name>
    <dbReference type="NCBI Taxonomy" id="4628"/>
    <lineage>
        <taxon>Eukaryota</taxon>
        <taxon>Viridiplantae</taxon>
        <taxon>Streptophyta</taxon>
        <taxon>Embryophyta</taxon>
        <taxon>Tracheophyta</taxon>
        <taxon>Spermatophyta</taxon>
        <taxon>Magnoliopsida</taxon>
        <taxon>Liliopsida</taxon>
        <taxon>Zingiberales</taxon>
        <taxon>Cannaceae</taxon>
        <taxon>Canna</taxon>
    </lineage>
</organism>
<dbReference type="GO" id="GO:0003676">
    <property type="term" value="F:nucleic acid binding"/>
    <property type="evidence" value="ECO:0007669"/>
    <property type="project" value="InterPro"/>
</dbReference>
<dbReference type="InterPro" id="IPR036875">
    <property type="entry name" value="Znf_CCHC_sf"/>
</dbReference>
<gene>
    <name evidence="2" type="ORF">Cni_G02248</name>
</gene>
<evidence type="ECO:0000256" key="1">
    <source>
        <dbReference type="SAM" id="MobiDB-lite"/>
    </source>
</evidence>
<dbReference type="AlphaFoldDB" id="A0AAQ3PZV2"/>
<evidence type="ECO:0008006" key="4">
    <source>
        <dbReference type="Google" id="ProtNLM"/>
    </source>
</evidence>
<dbReference type="SUPFAM" id="SSF57756">
    <property type="entry name" value="Retrovirus zinc finger-like domains"/>
    <property type="match status" value="1"/>
</dbReference>
<dbReference type="GO" id="GO:0008270">
    <property type="term" value="F:zinc ion binding"/>
    <property type="evidence" value="ECO:0007669"/>
    <property type="project" value="InterPro"/>
</dbReference>
<keyword evidence="3" id="KW-1185">Reference proteome</keyword>
<dbReference type="Proteomes" id="UP001327560">
    <property type="component" value="Chromosome 1"/>
</dbReference>
<proteinExistence type="predicted"/>
<evidence type="ECO:0000313" key="2">
    <source>
        <dbReference type="EMBL" id="WOK93548.1"/>
    </source>
</evidence>
<reference evidence="2 3" key="1">
    <citation type="submission" date="2023-10" db="EMBL/GenBank/DDBJ databases">
        <title>Chromosome-scale genome assembly provides insights into flower coloration mechanisms of Canna indica.</title>
        <authorList>
            <person name="Li C."/>
        </authorList>
    </citation>
    <scope>NUCLEOTIDE SEQUENCE [LARGE SCALE GENOMIC DNA]</scope>
    <source>
        <tissue evidence="2">Flower</tissue>
    </source>
</reference>
<evidence type="ECO:0000313" key="3">
    <source>
        <dbReference type="Proteomes" id="UP001327560"/>
    </source>
</evidence>
<protein>
    <recommendedName>
        <fullName evidence="4">CCHC-type domain-containing protein</fullName>
    </recommendedName>
</protein>
<sequence>MKSYELSIELLTRKDTWPDVGDTPILPPHIKKLSERPKKKRRREPHQDDNQTSRLFKRGSTMTCQRCFQKGHNKRTCPNSGQSTFVHVEGETLFRERSVAMQGYNVFINEETGNTYYRALSVCYCREVDYQYAQIKDNEVVQ</sequence>
<dbReference type="EMBL" id="CP136890">
    <property type="protein sequence ID" value="WOK93548.1"/>
    <property type="molecule type" value="Genomic_DNA"/>
</dbReference>